<reference evidence="1" key="1">
    <citation type="submission" date="2019-11" db="UniProtKB">
        <authorList>
            <consortium name="WormBaseParasite"/>
        </authorList>
    </citation>
    <scope>IDENTIFICATION</scope>
</reference>
<evidence type="ECO:0000313" key="1">
    <source>
        <dbReference type="WBParaSite" id="MCU_005504-RA"/>
    </source>
</evidence>
<accession>A0A5K3F4T8</accession>
<organism evidence="1">
    <name type="scientific">Mesocestoides corti</name>
    <name type="common">Flatworm</name>
    <dbReference type="NCBI Taxonomy" id="53468"/>
    <lineage>
        <taxon>Eukaryota</taxon>
        <taxon>Metazoa</taxon>
        <taxon>Spiralia</taxon>
        <taxon>Lophotrochozoa</taxon>
        <taxon>Platyhelminthes</taxon>
        <taxon>Cestoda</taxon>
        <taxon>Eucestoda</taxon>
        <taxon>Cyclophyllidea</taxon>
        <taxon>Mesocestoididae</taxon>
        <taxon>Mesocestoides</taxon>
    </lineage>
</organism>
<proteinExistence type="predicted"/>
<name>A0A5K3F4T8_MESCO</name>
<protein>
    <submittedName>
        <fullName evidence="1">Mobile element protein</fullName>
    </submittedName>
</protein>
<dbReference type="WBParaSite" id="MCU_005504-RA">
    <property type="protein sequence ID" value="MCU_005504-RA"/>
    <property type="gene ID" value="MCU_005504"/>
</dbReference>
<sequence length="57" mass="6428">MSPAARSLNSPLIHTGIYLGLSSHLGLDVNLFMTHISEVKIHTRKPHTLPWLRQVLE</sequence>
<dbReference type="AlphaFoldDB" id="A0A5K3F4T8"/>